<keyword evidence="3" id="KW-1185">Reference proteome</keyword>
<dbReference type="OrthoDB" id="2795723at2759"/>
<evidence type="ECO:0000313" key="2">
    <source>
        <dbReference type="EMBL" id="OCH92087.1"/>
    </source>
</evidence>
<dbReference type="Pfam" id="PF22215">
    <property type="entry name" value="MLKL_N"/>
    <property type="match status" value="1"/>
</dbReference>
<dbReference type="EMBL" id="KV722374">
    <property type="protein sequence ID" value="OCH92087.1"/>
    <property type="molecule type" value="Genomic_DNA"/>
</dbReference>
<dbReference type="Gene3D" id="1.20.930.20">
    <property type="entry name" value="Adaptor protein Cbl, N-terminal domain"/>
    <property type="match status" value="1"/>
</dbReference>
<reference evidence="2 3" key="1">
    <citation type="submission" date="2016-07" db="EMBL/GenBank/DDBJ databases">
        <title>Draft genome of the white-rot fungus Obba rivulosa 3A-2.</title>
        <authorList>
            <consortium name="DOE Joint Genome Institute"/>
            <person name="Miettinen O."/>
            <person name="Riley R."/>
            <person name="Acob R."/>
            <person name="Barry K."/>
            <person name="Cullen D."/>
            <person name="De Vries R."/>
            <person name="Hainaut M."/>
            <person name="Hatakka A."/>
            <person name="Henrissat B."/>
            <person name="Hilden K."/>
            <person name="Kuo R."/>
            <person name="Labutti K."/>
            <person name="Lipzen A."/>
            <person name="Makela M.R."/>
            <person name="Sandor L."/>
            <person name="Spatafora J.W."/>
            <person name="Grigoriev I.V."/>
            <person name="Hibbett D.S."/>
        </authorList>
    </citation>
    <scope>NUCLEOTIDE SEQUENCE [LARGE SCALE GENOMIC DNA]</scope>
    <source>
        <strain evidence="2 3">3A-2</strain>
    </source>
</reference>
<dbReference type="InterPro" id="IPR036537">
    <property type="entry name" value="Adaptor_Cbl_N_dom_sf"/>
</dbReference>
<evidence type="ECO:0000259" key="1">
    <source>
        <dbReference type="Pfam" id="PF22215"/>
    </source>
</evidence>
<dbReference type="CDD" id="cd21037">
    <property type="entry name" value="MLKL_NTD"/>
    <property type="match status" value="1"/>
</dbReference>
<protein>
    <recommendedName>
        <fullName evidence="1">Mixed lineage kinase domain-containing protein</fullName>
    </recommendedName>
</protein>
<proteinExistence type="predicted"/>
<accession>A0A8E2B1S2</accession>
<dbReference type="AlphaFoldDB" id="A0A8E2B1S2"/>
<dbReference type="Proteomes" id="UP000250043">
    <property type="component" value="Unassembled WGS sequence"/>
</dbReference>
<feature type="domain" description="Mixed lineage kinase" evidence="1">
    <location>
        <begin position="38"/>
        <end position="123"/>
    </location>
</feature>
<dbReference type="InterPro" id="IPR054000">
    <property type="entry name" value="MLKL_N"/>
</dbReference>
<sequence>MPLVTGTDALAHTLFALQVASNISSAITVPFLSTILGSLTSLVETVEKVKGNKERCARLTQRVNDLAELIAKTVSGDPASVDDQLKDNLLQLHSTLLNIRQDVSSFARQSLLKRTFRHASIAEALDDHIDTLDASIRSFLITSSIVIRQKLEQQAPRDASGYRLFRIDDLGRLRARHSNLPVSGQLPGEMEGMWQGRAVVVKFLSAKSEEPKVDPKALVSRYPKILHPSVAPILGYSHSSLSQQFYVLDLGDSDAVPLLHFMSATPGTALLQHYLQMLVDYEDTFSYINTLWAYDERTADIPRRCNLHWHMGNCLPSAVLSHDGRIVIAIEDFLMATPTCLQRQLENLSRGPGRREFSGDRANEPAPLASAARALVPLFSGRGGTVSAHVIAEQLSRLTLWHCPLQRGVTDEHAVYDTIGSYGIMNHDDNFVRWGSAMDLFGKEENTDAWEGVMTREFKVYDGEEDTPLEFDVHSTEVRRHVVRLDTPRGRRMLSAIEEVTDDGLRTFFRDYAPDVRTAAIKRGLQIDALTMVCRRWQTADISWDLTEREANANADEYRQPESIGDEPEEFPYSDPITLVSAETTPAEIYFYQLPLMKNGRVPTPWGYWSLDPDPTPGPWPLFAVPGVYGFSVEACVGYAHQSVIEAKLLSFLRQHCDLLPVQQRKERFTEV</sequence>
<dbReference type="GO" id="GO:0007166">
    <property type="term" value="P:cell surface receptor signaling pathway"/>
    <property type="evidence" value="ECO:0007669"/>
    <property type="project" value="InterPro"/>
</dbReference>
<name>A0A8E2B1S2_9APHY</name>
<gene>
    <name evidence="2" type="ORF">OBBRIDRAFT_791606</name>
</gene>
<dbReference type="InterPro" id="IPR059179">
    <property type="entry name" value="MLKL-like_MCAfunc"/>
</dbReference>
<organism evidence="2 3">
    <name type="scientific">Obba rivulosa</name>
    <dbReference type="NCBI Taxonomy" id="1052685"/>
    <lineage>
        <taxon>Eukaryota</taxon>
        <taxon>Fungi</taxon>
        <taxon>Dikarya</taxon>
        <taxon>Basidiomycota</taxon>
        <taxon>Agaricomycotina</taxon>
        <taxon>Agaricomycetes</taxon>
        <taxon>Polyporales</taxon>
        <taxon>Gelatoporiaceae</taxon>
        <taxon>Obba</taxon>
    </lineage>
</organism>
<evidence type="ECO:0000313" key="3">
    <source>
        <dbReference type="Proteomes" id="UP000250043"/>
    </source>
</evidence>